<feature type="chain" id="PRO_5034248074" evidence="1">
    <location>
        <begin position="20"/>
        <end position="133"/>
    </location>
</feature>
<gene>
    <name evidence="2" type="ORF">FALBO_12922</name>
</gene>
<dbReference type="AlphaFoldDB" id="A0A8H4L2Z8"/>
<dbReference type="Proteomes" id="UP000554235">
    <property type="component" value="Unassembled WGS sequence"/>
</dbReference>
<keyword evidence="3" id="KW-1185">Reference proteome</keyword>
<reference evidence="2 3" key="1">
    <citation type="submission" date="2020-01" db="EMBL/GenBank/DDBJ databases">
        <title>Identification and distribution of gene clusters putatively required for synthesis of sphingolipid metabolism inhibitors in phylogenetically diverse species of the filamentous fungus Fusarium.</title>
        <authorList>
            <person name="Kim H.-S."/>
            <person name="Busman M."/>
            <person name="Brown D.W."/>
            <person name="Divon H."/>
            <person name="Uhlig S."/>
            <person name="Proctor R.H."/>
        </authorList>
    </citation>
    <scope>NUCLEOTIDE SEQUENCE [LARGE SCALE GENOMIC DNA]</scope>
    <source>
        <strain evidence="2 3">NRRL 20459</strain>
    </source>
</reference>
<accession>A0A8H4L2Z8</accession>
<sequence>MHFITAIASLGALVVGVTAAPAHSTPEPDKVLLEALIYPNNSCDTPDEGDYAFLLVLGDESRCQQFPADKTVSSVKVDSNPGNCELYIYHDSECTVDLDPLTDDTCRGPEGDNGYGSYKLFCPWLDDSYNDQP</sequence>
<dbReference type="EMBL" id="JAADYS010001975">
    <property type="protein sequence ID" value="KAF4460294.1"/>
    <property type="molecule type" value="Genomic_DNA"/>
</dbReference>
<name>A0A8H4L2Z8_9HYPO</name>
<evidence type="ECO:0000313" key="2">
    <source>
        <dbReference type="EMBL" id="KAF4460294.1"/>
    </source>
</evidence>
<proteinExistence type="predicted"/>
<comment type="caution">
    <text evidence="2">The sequence shown here is derived from an EMBL/GenBank/DDBJ whole genome shotgun (WGS) entry which is preliminary data.</text>
</comment>
<keyword evidence="1" id="KW-0732">Signal</keyword>
<evidence type="ECO:0000313" key="3">
    <source>
        <dbReference type="Proteomes" id="UP000554235"/>
    </source>
</evidence>
<feature type="signal peptide" evidence="1">
    <location>
        <begin position="1"/>
        <end position="19"/>
    </location>
</feature>
<organism evidence="2 3">
    <name type="scientific">Fusarium albosuccineum</name>
    <dbReference type="NCBI Taxonomy" id="1237068"/>
    <lineage>
        <taxon>Eukaryota</taxon>
        <taxon>Fungi</taxon>
        <taxon>Dikarya</taxon>
        <taxon>Ascomycota</taxon>
        <taxon>Pezizomycotina</taxon>
        <taxon>Sordariomycetes</taxon>
        <taxon>Hypocreomycetidae</taxon>
        <taxon>Hypocreales</taxon>
        <taxon>Nectriaceae</taxon>
        <taxon>Fusarium</taxon>
        <taxon>Fusarium decemcellulare species complex</taxon>
    </lineage>
</organism>
<protein>
    <submittedName>
        <fullName evidence="2">Uncharacterized protein</fullName>
    </submittedName>
</protein>
<dbReference type="OrthoDB" id="4691160at2759"/>
<evidence type="ECO:0000256" key="1">
    <source>
        <dbReference type="SAM" id="SignalP"/>
    </source>
</evidence>